<evidence type="ECO:0000256" key="4">
    <source>
        <dbReference type="ARBA" id="ARBA00021095"/>
    </source>
</evidence>
<keyword evidence="5" id="KW-0813">Transport</keyword>
<evidence type="ECO:0000313" key="17">
    <source>
        <dbReference type="EMBL" id="AML26771.1"/>
    </source>
</evidence>
<evidence type="ECO:0000256" key="7">
    <source>
        <dbReference type="ARBA" id="ARBA00022692"/>
    </source>
</evidence>
<dbReference type="EMBL" id="KT696269">
    <property type="protein sequence ID" value="AML26771.1"/>
    <property type="molecule type" value="Genomic_DNA"/>
</dbReference>
<comment type="subcellular location">
    <subcellularLocation>
        <location evidence="1">Mitochondrion membrane</location>
        <topology evidence="1">Multi-pass membrane protein</topology>
    </subcellularLocation>
</comment>
<comment type="catalytic activity">
    <reaction evidence="15">
        <text>a ubiquinone + NADH + 5 H(+)(in) = a ubiquinol + NAD(+) + 4 H(+)(out)</text>
        <dbReference type="Rhea" id="RHEA:29091"/>
        <dbReference type="Rhea" id="RHEA-COMP:9565"/>
        <dbReference type="Rhea" id="RHEA-COMP:9566"/>
        <dbReference type="ChEBI" id="CHEBI:15378"/>
        <dbReference type="ChEBI" id="CHEBI:16389"/>
        <dbReference type="ChEBI" id="CHEBI:17976"/>
        <dbReference type="ChEBI" id="CHEBI:57540"/>
        <dbReference type="ChEBI" id="CHEBI:57945"/>
        <dbReference type="EC" id="7.1.1.2"/>
    </reaction>
</comment>
<keyword evidence="9" id="KW-0249">Electron transport</keyword>
<evidence type="ECO:0000256" key="5">
    <source>
        <dbReference type="ARBA" id="ARBA00022448"/>
    </source>
</evidence>
<keyword evidence="7 16" id="KW-0812">Transmembrane</keyword>
<evidence type="ECO:0000256" key="15">
    <source>
        <dbReference type="ARBA" id="ARBA00049551"/>
    </source>
</evidence>
<evidence type="ECO:0000256" key="3">
    <source>
        <dbReference type="ARBA" id="ARBA00012944"/>
    </source>
</evidence>
<dbReference type="GO" id="GO:0031966">
    <property type="term" value="C:mitochondrial membrane"/>
    <property type="evidence" value="ECO:0007669"/>
    <property type="project" value="UniProtKB-SubCell"/>
</dbReference>
<keyword evidence="8" id="KW-1278">Translocase</keyword>
<keyword evidence="6" id="KW-0679">Respiratory chain</keyword>
<protein>
    <recommendedName>
        <fullName evidence="4">NADH-ubiquinone oxidoreductase chain 6</fullName>
        <ecNumber evidence="3">7.1.1.2</ecNumber>
    </recommendedName>
    <alternativeName>
        <fullName evidence="14">NADH dehydrogenase subunit 6</fullName>
    </alternativeName>
</protein>
<evidence type="ECO:0000256" key="1">
    <source>
        <dbReference type="ARBA" id="ARBA00004225"/>
    </source>
</evidence>
<geneLocation type="mitochondrion" evidence="17"/>
<keyword evidence="12 17" id="KW-0496">Mitochondrion</keyword>
<evidence type="ECO:0000256" key="13">
    <source>
        <dbReference type="ARBA" id="ARBA00023136"/>
    </source>
</evidence>
<evidence type="ECO:0000256" key="14">
    <source>
        <dbReference type="ARBA" id="ARBA00031019"/>
    </source>
</evidence>
<feature type="transmembrane region" description="Helical" evidence="16">
    <location>
        <begin position="48"/>
        <end position="70"/>
    </location>
</feature>
<evidence type="ECO:0000256" key="11">
    <source>
        <dbReference type="ARBA" id="ARBA00023027"/>
    </source>
</evidence>
<dbReference type="AlphaFoldDB" id="A0A126TGI9"/>
<evidence type="ECO:0000256" key="8">
    <source>
        <dbReference type="ARBA" id="ARBA00022967"/>
    </source>
</evidence>
<feature type="transmembrane region" description="Helical" evidence="16">
    <location>
        <begin position="82"/>
        <end position="106"/>
    </location>
</feature>
<organism evidence="17">
    <name type="scientific">Scarabaeidae sp. BMNH 1274752</name>
    <dbReference type="NCBI Taxonomy" id="1796540"/>
    <lineage>
        <taxon>Eukaryota</taxon>
        <taxon>Metazoa</taxon>
        <taxon>Ecdysozoa</taxon>
        <taxon>Arthropoda</taxon>
        <taxon>Hexapoda</taxon>
        <taxon>Insecta</taxon>
        <taxon>Pterygota</taxon>
        <taxon>Neoptera</taxon>
        <taxon>Endopterygota</taxon>
        <taxon>Coleoptera</taxon>
        <taxon>Polyphaga</taxon>
        <taxon>Scarabaeiformia</taxon>
        <taxon>Scarabaeidae</taxon>
    </lineage>
</organism>
<dbReference type="PANTHER" id="PTHR11435:SF1">
    <property type="entry name" value="NADH-UBIQUINONE OXIDOREDUCTASE CHAIN 6"/>
    <property type="match status" value="1"/>
</dbReference>
<evidence type="ECO:0000256" key="2">
    <source>
        <dbReference type="ARBA" id="ARBA00005698"/>
    </source>
</evidence>
<dbReference type="EC" id="7.1.1.2" evidence="3"/>
<accession>A0A126TGI9</accession>
<dbReference type="InterPro" id="IPR050269">
    <property type="entry name" value="ComplexI_Subunit6"/>
</dbReference>
<keyword evidence="13 16" id="KW-0472">Membrane</keyword>
<keyword evidence="10 16" id="KW-1133">Transmembrane helix</keyword>
<keyword evidence="11" id="KW-0520">NAD</keyword>
<dbReference type="GO" id="GO:0008137">
    <property type="term" value="F:NADH dehydrogenase (ubiquinone) activity"/>
    <property type="evidence" value="ECO:0007669"/>
    <property type="project" value="UniProtKB-EC"/>
</dbReference>
<evidence type="ECO:0000256" key="10">
    <source>
        <dbReference type="ARBA" id="ARBA00022989"/>
    </source>
</evidence>
<dbReference type="PANTHER" id="PTHR11435">
    <property type="entry name" value="NADH UBIQUINONE OXIDOREDUCTASE SUBUNIT ND6"/>
    <property type="match status" value="1"/>
</dbReference>
<feature type="transmembrane region" description="Helical" evidence="16">
    <location>
        <begin position="135"/>
        <end position="155"/>
    </location>
</feature>
<proteinExistence type="inferred from homology"/>
<comment type="similarity">
    <text evidence="2">Belongs to the complex I subunit 6 family.</text>
</comment>
<evidence type="ECO:0000256" key="12">
    <source>
        <dbReference type="ARBA" id="ARBA00023128"/>
    </source>
</evidence>
<reference evidence="17" key="1">
    <citation type="submission" date="2015-09" db="EMBL/GenBank/DDBJ databases">
        <title>Capturing the unknown biodiversity of arthropods in tropical forests using metagenomics.</title>
        <authorList>
            <person name="Andujar C."/>
            <person name="Creedy T.J."/>
            <person name="Garner B."/>
            <person name="Canty R."/>
            <person name="Warner H.B."/>
            <person name="Lipecki J."/>
            <person name="Crampton-Platt A."/>
            <person name="Gabrielli M."/>
            <person name="Croydon-Veleslavov I.A."/>
            <person name="Lim J.L."/>
            <person name="Linard B."/>
            <person name="Vogler A."/>
        </authorList>
    </citation>
    <scope>NUCLEOTIDE SEQUENCE</scope>
</reference>
<gene>
    <name evidence="17" type="primary">ND6</name>
</gene>
<evidence type="ECO:0000256" key="6">
    <source>
        <dbReference type="ARBA" id="ARBA00022660"/>
    </source>
</evidence>
<name>A0A126TGI9_9SCAR</name>
<evidence type="ECO:0000256" key="9">
    <source>
        <dbReference type="ARBA" id="ARBA00022982"/>
    </source>
</evidence>
<sequence length="166" mass="19682">MLILFMMMLSLTLSSLFIFLKHPMSLGTMLLMQTILLSLLMGFFNMNYWYSYILFLIMIGGMLILFIYMTSIASNELFYPSIKLLTIPLTIFSIFSMLLNLDYYYLWLNNLMENMNNNKIFLFSINKYFNFPNNLISYMLIIYLLITLFSIVKVTNFKKGALRQMN</sequence>
<evidence type="ECO:0000256" key="16">
    <source>
        <dbReference type="SAM" id="Phobius"/>
    </source>
</evidence>